<sequence length="147" mass="15573">MASKVFLIVGIIMAVSADQALATDYVVGDESGWELGVNYTAWASGRNFLVGDTIAFNYTPGVHNVVKVNGSEFQQCVASNASNALTSGNDVITLATPGRKWYICGVADHCFRGMKLVINVFFMPGAHPPVRTWAPAPTPAPAPEPGC</sequence>
<feature type="chain" id="PRO_5043621143" evidence="12">
    <location>
        <begin position="23"/>
        <end position="147"/>
    </location>
</feature>
<evidence type="ECO:0000313" key="14">
    <source>
        <dbReference type="EMBL" id="KAL0324386.1"/>
    </source>
</evidence>
<dbReference type="PANTHER" id="PTHR33021:SF533">
    <property type="entry name" value="PHYTOCYANIN DOMAIN-CONTAINING PROTEIN"/>
    <property type="match status" value="1"/>
</dbReference>
<evidence type="ECO:0000256" key="1">
    <source>
        <dbReference type="ARBA" id="ARBA00004479"/>
    </source>
</evidence>
<proteinExistence type="predicted"/>
<feature type="domain" description="Phytocyanin" evidence="13">
    <location>
        <begin position="23"/>
        <end position="122"/>
    </location>
</feature>
<dbReference type="AlphaFoldDB" id="A0AAW2M2S9"/>
<evidence type="ECO:0000256" key="7">
    <source>
        <dbReference type="ARBA" id="ARBA00022989"/>
    </source>
</evidence>
<evidence type="ECO:0000259" key="13">
    <source>
        <dbReference type="PROSITE" id="PS51485"/>
    </source>
</evidence>
<evidence type="ECO:0000256" key="9">
    <source>
        <dbReference type="ARBA" id="ARBA00023136"/>
    </source>
</evidence>
<accession>A0AAW2M2S9</accession>
<keyword evidence="4" id="KW-0479">Metal-binding</keyword>
<dbReference type="InterPro" id="IPR003245">
    <property type="entry name" value="Phytocyanin_dom"/>
</dbReference>
<protein>
    <submittedName>
        <fullName evidence="14">Lamin-like protein</fullName>
    </submittedName>
</protein>
<dbReference type="Pfam" id="PF02298">
    <property type="entry name" value="Cu_bind_like"/>
    <property type="match status" value="1"/>
</dbReference>
<keyword evidence="2" id="KW-0813">Transport</keyword>
<keyword evidence="8" id="KW-0186">Copper</keyword>
<reference evidence="14" key="2">
    <citation type="journal article" date="2024" name="Plant">
        <title>Genomic evolution and insights into agronomic trait innovations of Sesamum species.</title>
        <authorList>
            <person name="Miao H."/>
            <person name="Wang L."/>
            <person name="Qu L."/>
            <person name="Liu H."/>
            <person name="Sun Y."/>
            <person name="Le M."/>
            <person name="Wang Q."/>
            <person name="Wei S."/>
            <person name="Zheng Y."/>
            <person name="Lin W."/>
            <person name="Duan Y."/>
            <person name="Cao H."/>
            <person name="Xiong S."/>
            <person name="Wang X."/>
            <person name="Wei L."/>
            <person name="Li C."/>
            <person name="Ma Q."/>
            <person name="Ju M."/>
            <person name="Zhao R."/>
            <person name="Li G."/>
            <person name="Mu C."/>
            <person name="Tian Q."/>
            <person name="Mei H."/>
            <person name="Zhang T."/>
            <person name="Gao T."/>
            <person name="Zhang H."/>
        </authorList>
    </citation>
    <scope>NUCLEOTIDE SEQUENCE</scope>
    <source>
        <strain evidence="14">KEN8</strain>
    </source>
</reference>
<keyword evidence="9" id="KW-0472">Membrane</keyword>
<dbReference type="GO" id="GO:0005886">
    <property type="term" value="C:plasma membrane"/>
    <property type="evidence" value="ECO:0007669"/>
    <property type="project" value="TreeGrafter"/>
</dbReference>
<organism evidence="14">
    <name type="scientific">Sesamum calycinum</name>
    <dbReference type="NCBI Taxonomy" id="2727403"/>
    <lineage>
        <taxon>Eukaryota</taxon>
        <taxon>Viridiplantae</taxon>
        <taxon>Streptophyta</taxon>
        <taxon>Embryophyta</taxon>
        <taxon>Tracheophyta</taxon>
        <taxon>Spermatophyta</taxon>
        <taxon>Magnoliopsida</taxon>
        <taxon>eudicotyledons</taxon>
        <taxon>Gunneridae</taxon>
        <taxon>Pentapetalae</taxon>
        <taxon>asterids</taxon>
        <taxon>lamiids</taxon>
        <taxon>Lamiales</taxon>
        <taxon>Pedaliaceae</taxon>
        <taxon>Sesamum</taxon>
    </lineage>
</organism>
<evidence type="ECO:0000256" key="2">
    <source>
        <dbReference type="ARBA" id="ARBA00022448"/>
    </source>
</evidence>
<dbReference type="PANTHER" id="PTHR33021">
    <property type="entry name" value="BLUE COPPER PROTEIN"/>
    <property type="match status" value="1"/>
</dbReference>
<evidence type="ECO:0000256" key="8">
    <source>
        <dbReference type="ARBA" id="ARBA00023008"/>
    </source>
</evidence>
<dbReference type="Gene3D" id="2.60.40.420">
    <property type="entry name" value="Cupredoxins - blue copper proteins"/>
    <property type="match status" value="1"/>
</dbReference>
<evidence type="ECO:0000256" key="10">
    <source>
        <dbReference type="ARBA" id="ARBA00023157"/>
    </source>
</evidence>
<gene>
    <name evidence="14" type="ORF">Scaly_2405700</name>
</gene>
<feature type="signal peptide" evidence="12">
    <location>
        <begin position="1"/>
        <end position="22"/>
    </location>
</feature>
<comment type="subcellular location">
    <subcellularLocation>
        <location evidence="1">Membrane</location>
        <topology evidence="1">Single-pass type I membrane protein</topology>
    </subcellularLocation>
</comment>
<comment type="caution">
    <text evidence="14">The sequence shown here is derived from an EMBL/GenBank/DDBJ whole genome shotgun (WGS) entry which is preliminary data.</text>
</comment>
<dbReference type="InterPro" id="IPR039391">
    <property type="entry name" value="Phytocyanin-like"/>
</dbReference>
<evidence type="ECO:0000256" key="5">
    <source>
        <dbReference type="ARBA" id="ARBA00022729"/>
    </source>
</evidence>
<evidence type="ECO:0000256" key="11">
    <source>
        <dbReference type="ARBA" id="ARBA00023180"/>
    </source>
</evidence>
<dbReference type="PROSITE" id="PS51485">
    <property type="entry name" value="PHYTOCYANIN"/>
    <property type="match status" value="1"/>
</dbReference>
<dbReference type="CDD" id="cd04216">
    <property type="entry name" value="Phytocyanin"/>
    <property type="match status" value="1"/>
</dbReference>
<keyword evidence="6" id="KW-0249">Electron transport</keyword>
<evidence type="ECO:0000256" key="4">
    <source>
        <dbReference type="ARBA" id="ARBA00022723"/>
    </source>
</evidence>
<name>A0AAW2M2S9_9LAMI</name>
<keyword evidence="10" id="KW-1015">Disulfide bond</keyword>
<keyword evidence="5 12" id="KW-0732">Signal</keyword>
<dbReference type="EMBL" id="JACGWM010000015">
    <property type="protein sequence ID" value="KAL0324386.1"/>
    <property type="molecule type" value="Genomic_DNA"/>
</dbReference>
<dbReference type="GO" id="GO:0046872">
    <property type="term" value="F:metal ion binding"/>
    <property type="evidence" value="ECO:0007669"/>
    <property type="project" value="UniProtKB-KW"/>
</dbReference>
<dbReference type="GO" id="GO:0009610">
    <property type="term" value="P:response to symbiotic fungus"/>
    <property type="evidence" value="ECO:0007669"/>
    <property type="project" value="UniProtKB-ARBA"/>
</dbReference>
<dbReference type="GO" id="GO:0009055">
    <property type="term" value="F:electron transfer activity"/>
    <property type="evidence" value="ECO:0007669"/>
    <property type="project" value="InterPro"/>
</dbReference>
<evidence type="ECO:0000256" key="12">
    <source>
        <dbReference type="SAM" id="SignalP"/>
    </source>
</evidence>
<dbReference type="FunFam" id="2.60.40.420:FF:000067">
    <property type="entry name" value="Cupredoxin superfamily protein"/>
    <property type="match status" value="1"/>
</dbReference>
<reference evidence="14" key="1">
    <citation type="submission" date="2020-06" db="EMBL/GenBank/DDBJ databases">
        <authorList>
            <person name="Li T."/>
            <person name="Hu X."/>
            <person name="Zhang T."/>
            <person name="Song X."/>
            <person name="Zhang H."/>
            <person name="Dai N."/>
            <person name="Sheng W."/>
            <person name="Hou X."/>
            <person name="Wei L."/>
        </authorList>
    </citation>
    <scope>NUCLEOTIDE SEQUENCE</scope>
    <source>
        <strain evidence="14">KEN8</strain>
        <tissue evidence="14">Leaf</tissue>
    </source>
</reference>
<evidence type="ECO:0000256" key="6">
    <source>
        <dbReference type="ARBA" id="ARBA00022982"/>
    </source>
</evidence>
<evidence type="ECO:0000256" key="3">
    <source>
        <dbReference type="ARBA" id="ARBA00022692"/>
    </source>
</evidence>
<keyword evidence="3" id="KW-0812">Transmembrane</keyword>
<keyword evidence="11" id="KW-0325">Glycoprotein</keyword>
<dbReference type="SUPFAM" id="SSF49503">
    <property type="entry name" value="Cupredoxins"/>
    <property type="match status" value="1"/>
</dbReference>
<dbReference type="InterPro" id="IPR008972">
    <property type="entry name" value="Cupredoxin"/>
</dbReference>
<keyword evidence="7" id="KW-1133">Transmembrane helix</keyword>